<dbReference type="GO" id="GO:0008270">
    <property type="term" value="F:zinc ion binding"/>
    <property type="evidence" value="ECO:0007669"/>
    <property type="project" value="UniProtKB-KW"/>
</dbReference>
<keyword evidence="4 9" id="KW-0863">Zinc-finger</keyword>
<dbReference type="GeneID" id="118416933"/>
<feature type="compositionally biased region" description="Low complexity" evidence="10">
    <location>
        <begin position="1"/>
        <end position="14"/>
    </location>
</feature>
<dbReference type="KEGG" id="bfo:118416933"/>
<dbReference type="GO" id="GO:0000398">
    <property type="term" value="P:mRNA splicing, via spliceosome"/>
    <property type="evidence" value="ECO:0000318"/>
    <property type="project" value="GO_Central"/>
</dbReference>
<dbReference type="SMART" id="SM00360">
    <property type="entry name" value="RRM"/>
    <property type="match status" value="2"/>
</dbReference>
<dbReference type="InterPro" id="IPR012677">
    <property type="entry name" value="Nucleotide-bd_a/b_plait_sf"/>
</dbReference>
<dbReference type="InterPro" id="IPR036443">
    <property type="entry name" value="Znf_RanBP2_sf"/>
</dbReference>
<evidence type="ECO:0000313" key="17">
    <source>
        <dbReference type="RefSeq" id="XP_035678134.1"/>
    </source>
</evidence>
<dbReference type="SUPFAM" id="SSF54928">
    <property type="entry name" value="RNA-binding domain, RBD"/>
    <property type="match status" value="2"/>
</dbReference>
<feature type="compositionally biased region" description="Basic and acidic residues" evidence="10">
    <location>
        <begin position="900"/>
        <end position="917"/>
    </location>
</feature>
<feature type="compositionally biased region" description="Basic and acidic residues" evidence="10">
    <location>
        <begin position="24"/>
        <end position="78"/>
    </location>
</feature>
<feature type="region of interest" description="Disordered" evidence="10">
    <location>
        <begin position="675"/>
        <end position="702"/>
    </location>
</feature>
<dbReference type="GO" id="GO:0003723">
    <property type="term" value="F:RNA binding"/>
    <property type="evidence" value="ECO:0000318"/>
    <property type="project" value="GO_Central"/>
</dbReference>
<dbReference type="SUPFAM" id="SSF90209">
    <property type="entry name" value="Ran binding protein zinc finger-like"/>
    <property type="match status" value="1"/>
</dbReference>
<dbReference type="OrthoDB" id="29221at2759"/>
<feature type="compositionally biased region" description="Basic and acidic residues" evidence="10">
    <location>
        <begin position="90"/>
        <end position="128"/>
    </location>
</feature>
<dbReference type="CDD" id="cd16162">
    <property type="entry name" value="OCRE_RBM5_like"/>
    <property type="match status" value="1"/>
</dbReference>
<dbReference type="CDD" id="cd12313">
    <property type="entry name" value="RRM1_RRM2_RBM5_like"/>
    <property type="match status" value="1"/>
</dbReference>
<evidence type="ECO:0000259" key="12">
    <source>
        <dbReference type="PROSITE" id="PS50157"/>
    </source>
</evidence>
<feature type="domain" description="G-patch" evidence="13">
    <location>
        <begin position="922"/>
        <end position="968"/>
    </location>
</feature>
<dbReference type="Pfam" id="PF00641">
    <property type="entry name" value="Zn_ribbon_RanBP"/>
    <property type="match status" value="1"/>
</dbReference>
<proteinExistence type="predicted"/>
<gene>
    <name evidence="16 17" type="primary">LOC118416933</name>
</gene>
<evidence type="ECO:0000256" key="8">
    <source>
        <dbReference type="PROSITE-ProRule" id="PRU00176"/>
    </source>
</evidence>
<reference evidence="16 17" key="2">
    <citation type="submission" date="2025-04" db="UniProtKB">
        <authorList>
            <consortium name="RefSeq"/>
        </authorList>
    </citation>
    <scope>IDENTIFICATION</scope>
    <source>
        <strain evidence="16 17">S238N-H82</strain>
        <tissue evidence="16 17">Testes</tissue>
    </source>
</reference>
<dbReference type="InterPro" id="IPR000467">
    <property type="entry name" value="G_patch_dom"/>
</dbReference>
<organism evidence="15 17">
    <name type="scientific">Branchiostoma floridae</name>
    <name type="common">Florida lancelet</name>
    <name type="synonym">Amphioxus</name>
    <dbReference type="NCBI Taxonomy" id="7739"/>
    <lineage>
        <taxon>Eukaryota</taxon>
        <taxon>Metazoa</taxon>
        <taxon>Chordata</taxon>
        <taxon>Cephalochordata</taxon>
        <taxon>Leptocardii</taxon>
        <taxon>Amphioxiformes</taxon>
        <taxon>Branchiostomatidae</taxon>
        <taxon>Branchiostoma</taxon>
    </lineage>
</organism>
<evidence type="ECO:0000256" key="3">
    <source>
        <dbReference type="ARBA" id="ARBA00022737"/>
    </source>
</evidence>
<evidence type="ECO:0000259" key="13">
    <source>
        <dbReference type="PROSITE" id="PS50174"/>
    </source>
</evidence>
<dbReference type="InterPro" id="IPR001876">
    <property type="entry name" value="Znf_RanBP2"/>
</dbReference>
<feature type="domain" description="C2H2-type" evidence="12">
    <location>
        <begin position="824"/>
        <end position="849"/>
    </location>
</feature>
<evidence type="ECO:0000256" key="5">
    <source>
        <dbReference type="ARBA" id="ARBA00022833"/>
    </source>
</evidence>
<name>A0A9J7LA31_BRAFL</name>
<feature type="region of interest" description="Disordered" evidence="10">
    <location>
        <begin position="767"/>
        <end position="815"/>
    </location>
</feature>
<dbReference type="AlphaFoldDB" id="A0A9J7LA31"/>
<evidence type="ECO:0000256" key="4">
    <source>
        <dbReference type="ARBA" id="ARBA00022771"/>
    </source>
</evidence>
<evidence type="ECO:0000256" key="1">
    <source>
        <dbReference type="ARBA" id="ARBA00004123"/>
    </source>
</evidence>
<evidence type="ECO:0000313" key="15">
    <source>
        <dbReference type="Proteomes" id="UP000001554"/>
    </source>
</evidence>
<evidence type="ECO:0000256" key="6">
    <source>
        <dbReference type="ARBA" id="ARBA00022884"/>
    </source>
</evidence>
<keyword evidence="5" id="KW-0862">Zinc</keyword>
<feature type="region of interest" description="Disordered" evidence="10">
    <location>
        <begin position="879"/>
        <end position="924"/>
    </location>
</feature>
<dbReference type="Pfam" id="PF17780">
    <property type="entry name" value="OCRE"/>
    <property type="match status" value="1"/>
</dbReference>
<evidence type="ECO:0000256" key="9">
    <source>
        <dbReference type="PROSITE-ProRule" id="PRU00322"/>
    </source>
</evidence>
<dbReference type="OMA" id="WKQRQHE"/>
<dbReference type="SMART" id="SM00443">
    <property type="entry name" value="G_patch"/>
    <property type="match status" value="1"/>
</dbReference>
<evidence type="ECO:0000256" key="7">
    <source>
        <dbReference type="ARBA" id="ARBA00023242"/>
    </source>
</evidence>
<feature type="compositionally biased region" description="Basic and acidic residues" evidence="10">
    <location>
        <begin position="769"/>
        <end position="778"/>
    </location>
</feature>
<dbReference type="RefSeq" id="XP_035678134.1">
    <property type="nucleotide sequence ID" value="XM_035822241.1"/>
</dbReference>
<dbReference type="InterPro" id="IPR000504">
    <property type="entry name" value="RRM_dom"/>
</dbReference>
<dbReference type="RefSeq" id="XP_035678133.1">
    <property type="nucleotide sequence ID" value="XM_035822240.1"/>
</dbReference>
<dbReference type="PROSITE" id="PS50199">
    <property type="entry name" value="ZF_RANBP2_2"/>
    <property type="match status" value="1"/>
</dbReference>
<keyword evidence="7" id="KW-0539">Nucleus</keyword>
<dbReference type="PANTHER" id="PTHR13948:SF3">
    <property type="entry name" value="FI21118P1"/>
    <property type="match status" value="1"/>
</dbReference>
<reference evidence="15" key="1">
    <citation type="journal article" date="2020" name="Nat. Ecol. Evol.">
        <title>Deeply conserved synteny resolves early events in vertebrate evolution.</title>
        <authorList>
            <person name="Simakov O."/>
            <person name="Marletaz F."/>
            <person name="Yue J.X."/>
            <person name="O'Connell B."/>
            <person name="Jenkins J."/>
            <person name="Brandt A."/>
            <person name="Calef R."/>
            <person name="Tung C.H."/>
            <person name="Huang T.K."/>
            <person name="Schmutz J."/>
            <person name="Satoh N."/>
            <person name="Yu J.K."/>
            <person name="Putnam N.H."/>
            <person name="Green R.E."/>
            <person name="Rokhsar D.S."/>
        </authorList>
    </citation>
    <scope>NUCLEOTIDE SEQUENCE [LARGE SCALE GENOMIC DNA]</scope>
    <source>
        <strain evidence="15">S238N-H82</strain>
    </source>
</reference>
<dbReference type="SMART" id="SM00547">
    <property type="entry name" value="ZnF_RBZ"/>
    <property type="match status" value="1"/>
</dbReference>
<comment type="subcellular location">
    <subcellularLocation>
        <location evidence="1">Nucleus</location>
    </subcellularLocation>
</comment>
<dbReference type="PROSITE" id="PS50102">
    <property type="entry name" value="RRM"/>
    <property type="match status" value="2"/>
</dbReference>
<dbReference type="PROSITE" id="PS50174">
    <property type="entry name" value="G_PATCH"/>
    <property type="match status" value="1"/>
</dbReference>
<evidence type="ECO:0000256" key="2">
    <source>
        <dbReference type="ARBA" id="ARBA00022723"/>
    </source>
</evidence>
<dbReference type="GO" id="GO:0005634">
    <property type="term" value="C:nucleus"/>
    <property type="evidence" value="ECO:0000318"/>
    <property type="project" value="GO_Central"/>
</dbReference>
<protein>
    <submittedName>
        <fullName evidence="16 17">RNA-binding protein 10-like isoform X1</fullName>
    </submittedName>
</protein>
<feature type="region of interest" description="Disordered" evidence="10">
    <location>
        <begin position="1"/>
        <end position="78"/>
    </location>
</feature>
<dbReference type="InterPro" id="IPR035979">
    <property type="entry name" value="RBD_domain_sf"/>
</dbReference>
<feature type="domain" description="RRM" evidence="11">
    <location>
        <begin position="286"/>
        <end position="370"/>
    </location>
</feature>
<evidence type="ECO:0000313" key="16">
    <source>
        <dbReference type="RefSeq" id="XP_035678133.1"/>
    </source>
</evidence>
<dbReference type="PROSITE" id="PS01358">
    <property type="entry name" value="ZF_RANBP2_1"/>
    <property type="match status" value="1"/>
</dbReference>
<feature type="domain" description="RanBP2-type" evidence="14">
    <location>
        <begin position="237"/>
        <end position="266"/>
    </location>
</feature>
<evidence type="ECO:0000259" key="14">
    <source>
        <dbReference type="PROSITE" id="PS50199"/>
    </source>
</evidence>
<keyword evidence="3" id="KW-0677">Repeat</keyword>
<keyword evidence="2" id="KW-0479">Metal-binding</keyword>
<accession>A0A9J7LA31</accession>
<sequence>MARYNNNSRGGSSRNHFEEEENFEAVKDDYYYGTDRDERRRDRREGRYGDFTNRERGPEWDRERYRDQGGDYDYRRAPNRENRDWDRERDYNRERDRDRERNDRYEDRQRYDQRNFDREYDQRDRDSRGPPTSASEKPSKIIMLRGLPQTVDEDELESPVEEPIMDPKIRLELQAFGAPLKEVRLMKRKETGASRGFAFVEFENLQDATRWMEQNQHQLMLRGQRVNMHYSTPKPQKEEDWQCSKCGVHNFKRRDHCFKCGISREESSKTLKEGEGYNEVGSQPSNTLIFRGLDTLTTEETLRSTLGALSTVHIHSIRLIKDKLTHTSRGFCFVEMNTVEEAAQMMDVLMAVRPAFAIDGKQVNVAFAKQGKAGSSAPSGVAAAAIEAAQWSQAQAQGTDQSWDQTQQQQTFAAAQDGQFSQDQTTDYAAYFQSGDYAAYYQQQGIDLAQYQQLAAAAAAAQAAAAAAGGTGAAQTALEQVQAAQQFQKQQQIIQQQIVTQMQQQQKLSELTTEERLALQVGEMTAQELGRQLWAPGILQAQQWSQQVAQYQQVIDPAAVATQVVAATTAAAVATTIPVSTATVAAATTQAAVSAAATPTTPALTIPFVSLDQPNYQVYPTPDLSTFQYDETSGYYYDPQTGLYYDASTQYFYNSQTQQYLYWDQEKLSYLPAPTDAAEQQGGDGKDNREEKKKKKEKSAQKIAKDMERWAKSLNSMKETKKFVPIGIGMKPSPKSAEEKVSATADAGFAILEKKASLAERQQSVLEAMQRKKEEDVKPSPVAQNSLVDAYGGGSDSEEEEDDPQKRQTSLAPDEEQLLDWKRMACLLCKRQFPSKEALSRHQQLSDLHKTNLDMRRRSVMTAEELEALEKRERDMKYRDRAAERRQKFGIPEPPPPKRKREDYMGKVQSKYEEPTKHGIGSENIGNKMLKAMGWAEGTGLGKKKQGITAPITAEKRTMGAGLGMKGSSYGTEAGDTYKESVKKIMRQRYYETS</sequence>
<keyword evidence="6 8" id="KW-0694">RNA-binding</keyword>
<keyword evidence="15" id="KW-1185">Reference proteome</keyword>
<evidence type="ECO:0000256" key="10">
    <source>
        <dbReference type="SAM" id="MobiDB-lite"/>
    </source>
</evidence>
<dbReference type="Gene3D" id="3.30.70.330">
    <property type="match status" value="2"/>
</dbReference>
<dbReference type="Gene3D" id="4.10.1060.10">
    <property type="entry name" value="Zinc finger, RanBP2-type"/>
    <property type="match status" value="1"/>
</dbReference>
<dbReference type="PROSITE" id="PS50157">
    <property type="entry name" value="ZINC_FINGER_C2H2_2"/>
    <property type="match status" value="1"/>
</dbReference>
<feature type="region of interest" description="Disordered" evidence="10">
    <location>
        <begin position="90"/>
        <end position="141"/>
    </location>
</feature>
<dbReference type="Pfam" id="PF01585">
    <property type="entry name" value="G-patch"/>
    <property type="match status" value="1"/>
</dbReference>
<dbReference type="Proteomes" id="UP000001554">
    <property type="component" value="Chromosome 5"/>
</dbReference>
<dbReference type="PANTHER" id="PTHR13948">
    <property type="entry name" value="RNA-BINDING PROTEIN"/>
    <property type="match status" value="1"/>
</dbReference>
<dbReference type="Pfam" id="PF00076">
    <property type="entry name" value="RRM_1"/>
    <property type="match status" value="2"/>
</dbReference>
<evidence type="ECO:0000259" key="11">
    <source>
        <dbReference type="PROSITE" id="PS50102"/>
    </source>
</evidence>
<dbReference type="InterPro" id="IPR013087">
    <property type="entry name" value="Znf_C2H2_type"/>
</dbReference>
<feature type="domain" description="RRM" evidence="11">
    <location>
        <begin position="140"/>
        <end position="233"/>
    </location>
</feature>
<dbReference type="InterPro" id="IPR041591">
    <property type="entry name" value="OCRE"/>
</dbReference>